<evidence type="ECO:0000313" key="2">
    <source>
        <dbReference type="Proteomes" id="UP000709295"/>
    </source>
</evidence>
<dbReference type="AlphaFoldDB" id="A0A8J5M2X5"/>
<keyword evidence="2" id="KW-1185">Reference proteome</keyword>
<accession>A0A8J5M2X5</accession>
<comment type="caution">
    <text evidence="1">The sequence shown here is derived from an EMBL/GenBank/DDBJ whole genome shotgun (WGS) entry which is preliminary data.</text>
</comment>
<evidence type="ECO:0000313" key="1">
    <source>
        <dbReference type="EMBL" id="KAG6948488.1"/>
    </source>
</evidence>
<dbReference type="EMBL" id="JAENGY010001552">
    <property type="protein sequence ID" value="KAG6948488.1"/>
    <property type="molecule type" value="Genomic_DNA"/>
</dbReference>
<proteinExistence type="predicted"/>
<sequence>MYASRDRGSFIAVVSIDPDVFDCLLQEFSWCYTVKSGLGKRGRPPEFNFRHAVLACVLHFYTAAVESKTLCELFGVPPATLSRVLAMLRLHSVHVSTVYQMQLSSSVAAAARVG</sequence>
<gene>
    <name evidence="1" type="ORF">JG688_00015066</name>
</gene>
<dbReference type="PANTHER" id="PTHR48471:SF1">
    <property type="entry name" value="DDE TNP4 DOMAIN-CONTAINING PROTEIN"/>
    <property type="match status" value="1"/>
</dbReference>
<organism evidence="1 2">
    <name type="scientific">Phytophthora aleatoria</name>
    <dbReference type="NCBI Taxonomy" id="2496075"/>
    <lineage>
        <taxon>Eukaryota</taxon>
        <taxon>Sar</taxon>
        <taxon>Stramenopiles</taxon>
        <taxon>Oomycota</taxon>
        <taxon>Peronosporomycetes</taxon>
        <taxon>Peronosporales</taxon>
        <taxon>Peronosporaceae</taxon>
        <taxon>Phytophthora</taxon>
    </lineage>
</organism>
<name>A0A8J5M2X5_9STRA</name>
<protein>
    <submittedName>
        <fullName evidence="1">Uncharacterized protein</fullName>
    </submittedName>
</protein>
<dbReference type="PANTHER" id="PTHR48471">
    <property type="entry name" value="DDE TNP4 DOMAIN-CONTAINING PROTEIN"/>
    <property type="match status" value="1"/>
</dbReference>
<reference evidence="1" key="1">
    <citation type="submission" date="2021-01" db="EMBL/GenBank/DDBJ databases">
        <title>Phytophthora aleatoria, a newly-described species from Pinus radiata is distinct from Phytophthora cactorum isolates based on comparative genomics.</title>
        <authorList>
            <person name="Mcdougal R."/>
            <person name="Panda P."/>
            <person name="Williams N."/>
            <person name="Studholme D.J."/>
        </authorList>
    </citation>
    <scope>NUCLEOTIDE SEQUENCE</scope>
    <source>
        <strain evidence="1">NZFS 4037</strain>
    </source>
</reference>
<dbReference type="Proteomes" id="UP000709295">
    <property type="component" value="Unassembled WGS sequence"/>
</dbReference>